<comment type="caution">
    <text evidence="2">The sequence shown here is derived from an EMBL/GenBank/DDBJ whole genome shotgun (WGS) entry which is preliminary data.</text>
</comment>
<reference evidence="3" key="1">
    <citation type="submission" date="2019-06" db="EMBL/GenBank/DDBJ databases">
        <authorList>
            <person name="Broberg M."/>
        </authorList>
    </citation>
    <scope>NUCLEOTIDE SEQUENCE [LARGE SCALE GENOMIC DNA]</scope>
</reference>
<evidence type="ECO:0000313" key="2">
    <source>
        <dbReference type="EMBL" id="CAH0004891.1"/>
    </source>
</evidence>
<dbReference type="EMBL" id="CABFNO020001568">
    <property type="protein sequence ID" value="CAH0004891.1"/>
    <property type="molecule type" value="Genomic_DNA"/>
</dbReference>
<dbReference type="AlphaFoldDB" id="A0A9N9Y8N9"/>
<feature type="region of interest" description="Disordered" evidence="1">
    <location>
        <begin position="309"/>
        <end position="341"/>
    </location>
</feature>
<sequence length="341" mass="37491">MTSQTTWTLEKLLTQSKPTIVCRTTADKPTKSPKWPRLGDRIKRWETFNIETLKEKYGDLLKASLPANFTIPQASEQLSNISINQEDDINTIIGWNVAVLEPALELGRSRLGLAPGLHLEHVHENPRIPNAHAQTKVNHLINLIGSPSRILVVGLGTTSLKFQGGALAKAIEQSTTSGASKHQNPVMQLAHACRLANTRYGYIQTNNEVVACRFSCAEGVWAAEVMEIPMVLSGSGVMTTELAVWWMAMMAMPRSEDSVILLQKEAPRRDESVSAGDNVPNNDQQPSVAHPEVNLSCFGGTYDPNSEFANGMYLGDPLNSQQVEFDESQGDSSYNPHQSEQ</sequence>
<reference evidence="2 3" key="2">
    <citation type="submission" date="2021-10" db="EMBL/GenBank/DDBJ databases">
        <authorList>
            <person name="Piombo E."/>
        </authorList>
    </citation>
    <scope>NUCLEOTIDE SEQUENCE [LARGE SCALE GENOMIC DNA]</scope>
</reference>
<organism evidence="2 3">
    <name type="scientific">Clonostachys byssicola</name>
    <dbReference type="NCBI Taxonomy" id="160290"/>
    <lineage>
        <taxon>Eukaryota</taxon>
        <taxon>Fungi</taxon>
        <taxon>Dikarya</taxon>
        <taxon>Ascomycota</taxon>
        <taxon>Pezizomycotina</taxon>
        <taxon>Sordariomycetes</taxon>
        <taxon>Hypocreomycetidae</taxon>
        <taxon>Hypocreales</taxon>
        <taxon>Bionectriaceae</taxon>
        <taxon>Clonostachys</taxon>
    </lineage>
</organism>
<feature type="region of interest" description="Disordered" evidence="1">
    <location>
        <begin position="266"/>
        <end position="290"/>
    </location>
</feature>
<dbReference type="Proteomes" id="UP000754883">
    <property type="component" value="Unassembled WGS sequence"/>
</dbReference>
<accession>A0A9N9Y8N9</accession>
<evidence type="ECO:0000256" key="1">
    <source>
        <dbReference type="SAM" id="MobiDB-lite"/>
    </source>
</evidence>
<proteinExistence type="predicted"/>
<protein>
    <submittedName>
        <fullName evidence="2">Uncharacterized protein</fullName>
    </submittedName>
</protein>
<gene>
    <name evidence="2" type="ORF">CBYS24578_00005747</name>
</gene>
<name>A0A9N9Y8N9_9HYPO</name>
<keyword evidence="3" id="KW-1185">Reference proteome</keyword>
<dbReference type="OrthoDB" id="4367324at2759"/>
<evidence type="ECO:0000313" key="3">
    <source>
        <dbReference type="Proteomes" id="UP000754883"/>
    </source>
</evidence>
<feature type="compositionally biased region" description="Polar residues" evidence="1">
    <location>
        <begin position="330"/>
        <end position="341"/>
    </location>
</feature>